<evidence type="ECO:0000256" key="3">
    <source>
        <dbReference type="ARBA" id="ARBA00022833"/>
    </source>
</evidence>
<reference evidence="7" key="1">
    <citation type="journal article" date="2020" name="Cell">
        <title>Large-Scale Comparative Analyses of Tick Genomes Elucidate Their Genetic Diversity and Vector Capacities.</title>
        <authorList>
            <consortium name="Tick Genome and Microbiome Consortium (TIGMIC)"/>
            <person name="Jia N."/>
            <person name="Wang J."/>
            <person name="Shi W."/>
            <person name="Du L."/>
            <person name="Sun Y."/>
            <person name="Zhan W."/>
            <person name="Jiang J.F."/>
            <person name="Wang Q."/>
            <person name="Zhang B."/>
            <person name="Ji P."/>
            <person name="Bell-Sakyi L."/>
            <person name="Cui X.M."/>
            <person name="Yuan T.T."/>
            <person name="Jiang B.G."/>
            <person name="Yang W.F."/>
            <person name="Lam T.T."/>
            <person name="Chang Q.C."/>
            <person name="Ding S.J."/>
            <person name="Wang X.J."/>
            <person name="Zhu J.G."/>
            <person name="Ruan X.D."/>
            <person name="Zhao L."/>
            <person name="Wei J.T."/>
            <person name="Ye R.Z."/>
            <person name="Que T.C."/>
            <person name="Du C.H."/>
            <person name="Zhou Y.H."/>
            <person name="Cheng J.X."/>
            <person name="Dai P.F."/>
            <person name="Guo W.B."/>
            <person name="Han X.H."/>
            <person name="Huang E.J."/>
            <person name="Li L.F."/>
            <person name="Wei W."/>
            <person name="Gao Y.C."/>
            <person name="Liu J.Z."/>
            <person name="Shao H.Z."/>
            <person name="Wang X."/>
            <person name="Wang C.C."/>
            <person name="Yang T.C."/>
            <person name="Huo Q.B."/>
            <person name="Li W."/>
            <person name="Chen H.Y."/>
            <person name="Chen S.E."/>
            <person name="Zhou L.G."/>
            <person name="Ni X.B."/>
            <person name="Tian J.H."/>
            <person name="Sheng Y."/>
            <person name="Liu T."/>
            <person name="Pan Y.S."/>
            <person name="Xia L.Y."/>
            <person name="Li J."/>
            <person name="Zhao F."/>
            <person name="Cao W.C."/>
        </authorList>
    </citation>
    <scope>NUCLEOTIDE SEQUENCE</scope>
    <source>
        <strain evidence="7">Rsan-2018</strain>
    </source>
</reference>
<dbReference type="EMBL" id="JABSTV010001250">
    <property type="protein sequence ID" value="KAH7957664.1"/>
    <property type="molecule type" value="Genomic_DNA"/>
</dbReference>
<dbReference type="Proteomes" id="UP000821837">
    <property type="component" value="Unassembled WGS sequence"/>
</dbReference>
<evidence type="ECO:0000313" key="7">
    <source>
        <dbReference type="EMBL" id="KAH7957664.1"/>
    </source>
</evidence>
<name>A0A9D4SZN2_RHISA</name>
<keyword evidence="2 5" id="KW-0863">Zinc-finger</keyword>
<proteinExistence type="predicted"/>
<dbReference type="GO" id="GO:0003677">
    <property type="term" value="F:DNA binding"/>
    <property type="evidence" value="ECO:0007669"/>
    <property type="project" value="UniProtKB-UniRule"/>
</dbReference>
<evidence type="ECO:0000313" key="8">
    <source>
        <dbReference type="Proteomes" id="UP000821837"/>
    </source>
</evidence>
<protein>
    <recommendedName>
        <fullName evidence="6">THAP-type domain-containing protein</fullName>
    </recommendedName>
</protein>
<gene>
    <name evidence="7" type="ORF">HPB52_021110</name>
</gene>
<dbReference type="InterPro" id="IPR006612">
    <property type="entry name" value="THAP_Znf"/>
</dbReference>
<dbReference type="VEuPathDB" id="VectorBase:RSAN_052025"/>
<dbReference type="PROSITE" id="PS50950">
    <property type="entry name" value="ZF_THAP"/>
    <property type="match status" value="1"/>
</dbReference>
<sequence>MALEICAACQSSEAMYERDVERETGETSNDTLANVMPYALHRFPTDEDQRRFWVSRFKRKNFVPPAWARVCSEHTVSGERSVTGCAPMLNLGYPRKRVCRNAIVRKAQNGTACLTSVVVFANAMEIQCLQNDEQSMMKEVVRTGRRLRHDR</sequence>
<organism evidence="7 8">
    <name type="scientific">Rhipicephalus sanguineus</name>
    <name type="common">Brown dog tick</name>
    <name type="synonym">Ixodes sanguineus</name>
    <dbReference type="NCBI Taxonomy" id="34632"/>
    <lineage>
        <taxon>Eukaryota</taxon>
        <taxon>Metazoa</taxon>
        <taxon>Ecdysozoa</taxon>
        <taxon>Arthropoda</taxon>
        <taxon>Chelicerata</taxon>
        <taxon>Arachnida</taxon>
        <taxon>Acari</taxon>
        <taxon>Parasitiformes</taxon>
        <taxon>Ixodida</taxon>
        <taxon>Ixodoidea</taxon>
        <taxon>Ixodidae</taxon>
        <taxon>Rhipicephalinae</taxon>
        <taxon>Rhipicephalus</taxon>
        <taxon>Rhipicephalus</taxon>
    </lineage>
</organism>
<dbReference type="AlphaFoldDB" id="A0A9D4SZN2"/>
<evidence type="ECO:0000256" key="1">
    <source>
        <dbReference type="ARBA" id="ARBA00022723"/>
    </source>
</evidence>
<evidence type="ECO:0000256" key="2">
    <source>
        <dbReference type="ARBA" id="ARBA00022771"/>
    </source>
</evidence>
<dbReference type="GO" id="GO:0008270">
    <property type="term" value="F:zinc ion binding"/>
    <property type="evidence" value="ECO:0007669"/>
    <property type="project" value="UniProtKB-KW"/>
</dbReference>
<feature type="domain" description="THAP-type" evidence="6">
    <location>
        <begin position="1"/>
        <end position="90"/>
    </location>
</feature>
<keyword evidence="1" id="KW-0479">Metal-binding</keyword>
<comment type="caution">
    <text evidence="7">The sequence shown here is derived from an EMBL/GenBank/DDBJ whole genome shotgun (WGS) entry which is preliminary data.</text>
</comment>
<keyword evidence="8" id="KW-1185">Reference proteome</keyword>
<keyword evidence="3" id="KW-0862">Zinc</keyword>
<accession>A0A9D4SZN2</accession>
<evidence type="ECO:0000256" key="4">
    <source>
        <dbReference type="ARBA" id="ARBA00023125"/>
    </source>
</evidence>
<evidence type="ECO:0000259" key="6">
    <source>
        <dbReference type="PROSITE" id="PS50950"/>
    </source>
</evidence>
<dbReference type="SUPFAM" id="SSF57716">
    <property type="entry name" value="Glucocorticoid receptor-like (DNA-binding domain)"/>
    <property type="match status" value="1"/>
</dbReference>
<reference evidence="7" key="2">
    <citation type="submission" date="2021-09" db="EMBL/GenBank/DDBJ databases">
        <authorList>
            <person name="Jia N."/>
            <person name="Wang J."/>
            <person name="Shi W."/>
            <person name="Du L."/>
            <person name="Sun Y."/>
            <person name="Zhan W."/>
            <person name="Jiang J."/>
            <person name="Wang Q."/>
            <person name="Zhang B."/>
            <person name="Ji P."/>
            <person name="Sakyi L.B."/>
            <person name="Cui X."/>
            <person name="Yuan T."/>
            <person name="Jiang B."/>
            <person name="Yang W."/>
            <person name="Lam T.T.-Y."/>
            <person name="Chang Q."/>
            <person name="Ding S."/>
            <person name="Wang X."/>
            <person name="Zhu J."/>
            <person name="Ruan X."/>
            <person name="Zhao L."/>
            <person name="Wei J."/>
            <person name="Que T."/>
            <person name="Du C."/>
            <person name="Cheng J."/>
            <person name="Dai P."/>
            <person name="Han X."/>
            <person name="Huang E."/>
            <person name="Gao Y."/>
            <person name="Liu J."/>
            <person name="Shao H."/>
            <person name="Ye R."/>
            <person name="Li L."/>
            <person name="Wei W."/>
            <person name="Wang X."/>
            <person name="Wang C."/>
            <person name="Huo Q."/>
            <person name="Li W."/>
            <person name="Guo W."/>
            <person name="Chen H."/>
            <person name="Chen S."/>
            <person name="Zhou L."/>
            <person name="Zhou L."/>
            <person name="Ni X."/>
            <person name="Tian J."/>
            <person name="Zhou Y."/>
            <person name="Sheng Y."/>
            <person name="Liu T."/>
            <person name="Pan Y."/>
            <person name="Xia L."/>
            <person name="Li J."/>
            <person name="Zhao F."/>
            <person name="Cao W."/>
        </authorList>
    </citation>
    <scope>NUCLEOTIDE SEQUENCE</scope>
    <source>
        <strain evidence="7">Rsan-2018</strain>
        <tissue evidence="7">Larvae</tissue>
    </source>
</reference>
<dbReference type="Pfam" id="PF05485">
    <property type="entry name" value="THAP"/>
    <property type="match status" value="1"/>
</dbReference>
<evidence type="ECO:0000256" key="5">
    <source>
        <dbReference type="PROSITE-ProRule" id="PRU00309"/>
    </source>
</evidence>
<keyword evidence="4 5" id="KW-0238">DNA-binding</keyword>